<reference evidence="1" key="1">
    <citation type="submission" date="2021-01" db="EMBL/GenBank/DDBJ databases">
        <authorList>
            <consortium name="Aspergillus chevalieri M1 genome sequencing consortium"/>
            <person name="Kazuki M."/>
            <person name="Futagami T."/>
        </authorList>
    </citation>
    <scope>NUCLEOTIDE SEQUENCE</scope>
    <source>
        <strain evidence="1">M1</strain>
    </source>
</reference>
<dbReference type="Proteomes" id="UP000637239">
    <property type="component" value="Chromosome 2"/>
</dbReference>
<organism evidence="1 2">
    <name type="scientific">Aspergillus chevalieri</name>
    <name type="common">Eurotium chevalieri</name>
    <dbReference type="NCBI Taxonomy" id="182096"/>
    <lineage>
        <taxon>Eukaryota</taxon>
        <taxon>Fungi</taxon>
        <taxon>Dikarya</taxon>
        <taxon>Ascomycota</taxon>
        <taxon>Pezizomycotina</taxon>
        <taxon>Eurotiomycetes</taxon>
        <taxon>Eurotiomycetidae</taxon>
        <taxon>Eurotiales</taxon>
        <taxon>Aspergillaceae</taxon>
        <taxon>Aspergillus</taxon>
        <taxon>Aspergillus subgen. Aspergillus</taxon>
    </lineage>
</organism>
<dbReference type="InterPro" id="IPR046670">
    <property type="entry name" value="DUF6540"/>
</dbReference>
<dbReference type="GeneID" id="66979134"/>
<gene>
    <name evidence="1" type="ORF">ACHE_20233A</name>
</gene>
<sequence>MPLLPPPPSVPKERPPNTFLVTLLIYPNHWAYYIPSPAHPSLGILLHVTGDTRTGFKLAIQRSYDLSLPENQNPPTTYRIPLQWVDGWWLDEEKMLNNGAGVRDCEPACAFERVVGRVEMPGLGEGLDDEGDKDWVIKVAEELVSSGVFEENVVSYLYTIRMAEWL</sequence>
<evidence type="ECO:0000313" key="2">
    <source>
        <dbReference type="Proteomes" id="UP000637239"/>
    </source>
</evidence>
<proteinExistence type="predicted"/>
<dbReference type="EMBL" id="AP024417">
    <property type="protein sequence ID" value="BCR84775.1"/>
    <property type="molecule type" value="Genomic_DNA"/>
</dbReference>
<protein>
    <submittedName>
        <fullName evidence="1">Uncharacterized protein</fullName>
    </submittedName>
</protein>
<dbReference type="KEGG" id="ache:ACHE_20233A"/>
<dbReference type="AlphaFoldDB" id="A0A7R7VHD3"/>
<dbReference type="RefSeq" id="XP_043133297.1">
    <property type="nucleotide sequence ID" value="XM_043284513.1"/>
</dbReference>
<name>A0A7R7VHD3_ASPCH</name>
<dbReference type="Pfam" id="PF20174">
    <property type="entry name" value="DUF6540"/>
    <property type="match status" value="1"/>
</dbReference>
<evidence type="ECO:0000313" key="1">
    <source>
        <dbReference type="EMBL" id="BCR84775.1"/>
    </source>
</evidence>
<accession>A0A7R7VHD3</accession>
<reference evidence="1" key="2">
    <citation type="submission" date="2021-02" db="EMBL/GenBank/DDBJ databases">
        <title>Aspergillus chevalieri M1 genome sequence.</title>
        <authorList>
            <person name="Kadooka C."/>
            <person name="Mori K."/>
            <person name="Futagami T."/>
        </authorList>
    </citation>
    <scope>NUCLEOTIDE SEQUENCE</scope>
    <source>
        <strain evidence="1">M1</strain>
    </source>
</reference>
<keyword evidence="2" id="KW-1185">Reference proteome</keyword>